<dbReference type="Pfam" id="PF13350">
    <property type="entry name" value="Y_phosphatase3"/>
    <property type="match status" value="1"/>
</dbReference>
<organism evidence="2 3">
    <name type="scientific">Dactylosporangium maewongense</name>
    <dbReference type="NCBI Taxonomy" id="634393"/>
    <lineage>
        <taxon>Bacteria</taxon>
        <taxon>Bacillati</taxon>
        <taxon>Actinomycetota</taxon>
        <taxon>Actinomycetes</taxon>
        <taxon>Micromonosporales</taxon>
        <taxon>Micromonosporaceae</taxon>
        <taxon>Dactylosporangium</taxon>
    </lineage>
</organism>
<sequence>MRRWQPGRGRRWRRRRTTHTLEGLINFRDLGGLPAAGGAVRPGRLFRSDSLAYATGADATHLLKDLRVATVIDLRGEYEVAHLGRGFVETAPVDYVSAPIADVSGAADLVGHYVAMLTEKGDVLASTVRLLSTSSTLPAVFHCEAGCDRTGVLAAVVLGLLGVPDEVIAADYAATAAAMPRIHERVSVVVDRLGLPPRPASVLDWTPEATMMLRTLELVKDRWGSIQDWAHTYGLKDDDLSALRAALVA</sequence>
<dbReference type="PROSITE" id="PS00383">
    <property type="entry name" value="TYR_PHOSPHATASE_1"/>
    <property type="match status" value="1"/>
</dbReference>
<evidence type="ECO:0000313" key="2">
    <source>
        <dbReference type="EMBL" id="GAA1506022.1"/>
    </source>
</evidence>
<dbReference type="InterPro" id="IPR029021">
    <property type="entry name" value="Prot-tyrosine_phosphatase-like"/>
</dbReference>
<dbReference type="PANTHER" id="PTHR31126:SF1">
    <property type="entry name" value="TYROSINE SPECIFIC PROTEIN PHOSPHATASES DOMAIN-CONTAINING PROTEIN"/>
    <property type="match status" value="1"/>
</dbReference>
<dbReference type="Gene3D" id="3.90.190.10">
    <property type="entry name" value="Protein tyrosine phosphatase superfamily"/>
    <property type="match status" value="1"/>
</dbReference>
<name>A0ABN1ZWB2_9ACTN</name>
<dbReference type="PANTHER" id="PTHR31126">
    <property type="entry name" value="TYROSINE-PROTEIN PHOSPHATASE"/>
    <property type="match status" value="1"/>
</dbReference>
<dbReference type="InterPro" id="IPR026893">
    <property type="entry name" value="Tyr/Ser_Pase_IphP-type"/>
</dbReference>
<protein>
    <submittedName>
        <fullName evidence="2">Tyrosine-protein phosphatase</fullName>
    </submittedName>
</protein>
<accession>A0ABN1ZWB2</accession>
<dbReference type="SUPFAM" id="SSF52799">
    <property type="entry name" value="(Phosphotyrosine protein) phosphatases II"/>
    <property type="match status" value="1"/>
</dbReference>
<dbReference type="RefSeq" id="WP_344501484.1">
    <property type="nucleotide sequence ID" value="NZ_BAAAQD010000003.1"/>
</dbReference>
<evidence type="ECO:0000313" key="3">
    <source>
        <dbReference type="Proteomes" id="UP001501470"/>
    </source>
</evidence>
<dbReference type="InterPro" id="IPR016130">
    <property type="entry name" value="Tyr_Pase_AS"/>
</dbReference>
<reference evidence="2 3" key="1">
    <citation type="journal article" date="2019" name="Int. J. Syst. Evol. Microbiol.">
        <title>The Global Catalogue of Microorganisms (GCM) 10K type strain sequencing project: providing services to taxonomists for standard genome sequencing and annotation.</title>
        <authorList>
            <consortium name="The Broad Institute Genomics Platform"/>
            <consortium name="The Broad Institute Genome Sequencing Center for Infectious Disease"/>
            <person name="Wu L."/>
            <person name="Ma J."/>
        </authorList>
    </citation>
    <scope>NUCLEOTIDE SEQUENCE [LARGE SCALE GENOMIC DNA]</scope>
    <source>
        <strain evidence="2 3">JCM 15933</strain>
    </source>
</reference>
<comment type="caution">
    <text evidence="2">The sequence shown here is derived from an EMBL/GenBank/DDBJ whole genome shotgun (WGS) entry which is preliminary data.</text>
</comment>
<dbReference type="Proteomes" id="UP001501470">
    <property type="component" value="Unassembled WGS sequence"/>
</dbReference>
<evidence type="ECO:0000256" key="1">
    <source>
        <dbReference type="ARBA" id="ARBA00009580"/>
    </source>
</evidence>
<comment type="similarity">
    <text evidence="1">Belongs to the protein-tyrosine phosphatase family.</text>
</comment>
<dbReference type="EMBL" id="BAAAQD010000003">
    <property type="protein sequence ID" value="GAA1506022.1"/>
    <property type="molecule type" value="Genomic_DNA"/>
</dbReference>
<keyword evidence="3" id="KW-1185">Reference proteome</keyword>
<proteinExistence type="inferred from homology"/>
<gene>
    <name evidence="2" type="ORF">GCM10009827_019630</name>
</gene>